<dbReference type="Proteomes" id="UP000561011">
    <property type="component" value="Unassembled WGS sequence"/>
</dbReference>
<proteinExistence type="predicted"/>
<evidence type="ECO:0000313" key="2">
    <source>
        <dbReference type="Proteomes" id="UP000561011"/>
    </source>
</evidence>
<sequence length="58" mass="5211">MSFSWGGVGACWCHGAVLLVGPGGAVGPSAGRAPLSAPGAGSGGAGEGAAVEDAAVVC</sequence>
<organism evidence="1 2">
    <name type="scientific">Sanguibacter inulinus</name>
    <dbReference type="NCBI Taxonomy" id="60922"/>
    <lineage>
        <taxon>Bacteria</taxon>
        <taxon>Bacillati</taxon>
        <taxon>Actinomycetota</taxon>
        <taxon>Actinomycetes</taxon>
        <taxon>Micrococcales</taxon>
        <taxon>Sanguibacteraceae</taxon>
        <taxon>Sanguibacter</taxon>
    </lineage>
</organism>
<dbReference type="AlphaFoldDB" id="A0A853EX74"/>
<name>A0A853EX74_9MICO</name>
<dbReference type="RefSeq" id="WP_179913814.1">
    <property type="nucleotide sequence ID" value="NZ_JACBYE010000033.1"/>
</dbReference>
<evidence type="ECO:0000313" key="1">
    <source>
        <dbReference type="EMBL" id="NYS94414.1"/>
    </source>
</evidence>
<comment type="caution">
    <text evidence="1">The sequence shown here is derived from an EMBL/GenBank/DDBJ whole genome shotgun (WGS) entry which is preliminary data.</text>
</comment>
<accession>A0A853EX74</accession>
<gene>
    <name evidence="1" type="ORF">HZZ10_12915</name>
</gene>
<protein>
    <submittedName>
        <fullName evidence="1">Uncharacterized protein</fullName>
    </submittedName>
</protein>
<dbReference type="EMBL" id="JACBYE010000033">
    <property type="protein sequence ID" value="NYS94414.1"/>
    <property type="molecule type" value="Genomic_DNA"/>
</dbReference>
<reference evidence="1 2" key="1">
    <citation type="submission" date="2020-07" db="EMBL/GenBank/DDBJ databases">
        <title>MOT database genomes.</title>
        <authorList>
            <person name="Joseph S."/>
            <person name="Aduse-Opoku J."/>
            <person name="Hashim A."/>
            <person name="Wade W."/>
            <person name="Curtis M."/>
        </authorList>
    </citation>
    <scope>NUCLEOTIDE SEQUENCE [LARGE SCALE GENOMIC DNA]</scope>
    <source>
        <strain evidence="1 2">DSM 100099</strain>
    </source>
</reference>
<keyword evidence="2" id="KW-1185">Reference proteome</keyword>